<dbReference type="STRING" id="315358.SERIO_v1c09630"/>
<accession>A0A0H3XKQ8</accession>
<evidence type="ECO:0000313" key="2">
    <source>
        <dbReference type="EMBL" id="AKM54521.1"/>
    </source>
</evidence>
<feature type="signal peptide" evidence="1">
    <location>
        <begin position="1"/>
        <end position="23"/>
    </location>
</feature>
<reference evidence="3" key="2">
    <citation type="submission" date="2015-06" db="EMBL/GenBank/DDBJ databases">
        <title>Complete genome sequence of Spiroplasma eriocheiris TDA-040725-5 (DSM 21848).</title>
        <authorList>
            <person name="Lo W.-S."/>
            <person name="Kuo C.-H."/>
        </authorList>
    </citation>
    <scope>NUCLEOTIDE SEQUENCE [LARGE SCALE GENOMIC DNA]</scope>
    <source>
        <strain evidence="3">TDA-040725-5</strain>
    </source>
</reference>
<evidence type="ECO:0000313" key="3">
    <source>
        <dbReference type="Proteomes" id="UP000035661"/>
    </source>
</evidence>
<evidence type="ECO:0008006" key="4">
    <source>
        <dbReference type="Google" id="ProtNLM"/>
    </source>
</evidence>
<feature type="chain" id="PRO_5005203910" description="Lipoprotein" evidence="1">
    <location>
        <begin position="24"/>
        <end position="226"/>
    </location>
</feature>
<keyword evidence="1" id="KW-0732">Signal</keyword>
<name>A0A0H3XKQ8_9MOLU</name>
<dbReference type="AlphaFoldDB" id="A0A0H3XKQ8"/>
<sequence>MKKILAMLGAISIATISATSVVACVPPGGGGSSPIASGIDLSRLTYEQVTKDGKLNLTYNGVYGQDADPNFTRGLETAIQAIYTNYFDWSQVEVNISAPVLVDKILNLSDATVNFKAKPNVSGFTGQVEWKDVNLQPYLEDWLPASRQVIEVAEADKGNLAKLKAAATKQLFGPNAPDSYFDTASLTGALDSTDATKYIVKISGTSQFFNAKSINDKITFRIKTTA</sequence>
<keyword evidence="3" id="KW-1185">Reference proteome</keyword>
<dbReference type="PATRIC" id="fig|743698.3.peg.972"/>
<dbReference type="Proteomes" id="UP000035661">
    <property type="component" value="Chromosome"/>
</dbReference>
<dbReference type="RefSeq" id="WP_047791718.1">
    <property type="nucleotide sequence ID" value="NZ_CP011856.1"/>
</dbReference>
<dbReference type="NCBIfam" id="NF038029">
    <property type="entry name" value="LP_plasma"/>
    <property type="match status" value="1"/>
</dbReference>
<proteinExistence type="predicted"/>
<dbReference type="KEGG" id="seri:SERIO_v1c09630"/>
<dbReference type="EMBL" id="CP011856">
    <property type="protein sequence ID" value="AKM54521.1"/>
    <property type="molecule type" value="Genomic_DNA"/>
</dbReference>
<gene>
    <name evidence="2" type="ORF">SERIO_v1c09630</name>
</gene>
<dbReference type="InterPro" id="IPR054816">
    <property type="entry name" value="Lipoprotein_mollicutes-type_CS"/>
</dbReference>
<protein>
    <recommendedName>
        <fullName evidence="4">Lipoprotein</fullName>
    </recommendedName>
</protein>
<organism evidence="2 3">
    <name type="scientific">Spiroplasma eriocheiris</name>
    <dbReference type="NCBI Taxonomy" id="315358"/>
    <lineage>
        <taxon>Bacteria</taxon>
        <taxon>Bacillati</taxon>
        <taxon>Mycoplasmatota</taxon>
        <taxon>Mollicutes</taxon>
        <taxon>Entomoplasmatales</taxon>
        <taxon>Spiroplasmataceae</taxon>
        <taxon>Spiroplasma</taxon>
    </lineage>
</organism>
<dbReference type="PROSITE" id="PS51257">
    <property type="entry name" value="PROKAR_LIPOPROTEIN"/>
    <property type="match status" value="1"/>
</dbReference>
<reference evidence="2 3" key="1">
    <citation type="journal article" date="2015" name="Genome Biol. Evol.">
        <title>Found and Lost: The Fates of Horizontally Acquired Genes in Arthropod-Symbiotic Spiroplasma.</title>
        <authorList>
            <person name="Lo W.S."/>
            <person name="Gasparich G.E."/>
            <person name="Kuo C.H."/>
        </authorList>
    </citation>
    <scope>NUCLEOTIDE SEQUENCE [LARGE SCALE GENOMIC DNA]</scope>
    <source>
        <strain evidence="3">TDA-040725-5</strain>
    </source>
</reference>
<evidence type="ECO:0000256" key="1">
    <source>
        <dbReference type="SAM" id="SignalP"/>
    </source>
</evidence>